<dbReference type="SUPFAM" id="SSF63829">
    <property type="entry name" value="Calcium-dependent phosphotriesterase"/>
    <property type="match status" value="1"/>
</dbReference>
<dbReference type="OrthoDB" id="423498at2759"/>
<dbReference type="InterPro" id="IPR011042">
    <property type="entry name" value="6-blade_b-propeller_TolB-like"/>
</dbReference>
<organism evidence="3 4">
    <name type="scientific">Lingula anatina</name>
    <name type="common">Brachiopod</name>
    <name type="synonym">Lingula unguis</name>
    <dbReference type="NCBI Taxonomy" id="7574"/>
    <lineage>
        <taxon>Eukaryota</taxon>
        <taxon>Metazoa</taxon>
        <taxon>Spiralia</taxon>
        <taxon>Lophotrochozoa</taxon>
        <taxon>Brachiopoda</taxon>
        <taxon>Linguliformea</taxon>
        <taxon>Lingulata</taxon>
        <taxon>Lingulida</taxon>
        <taxon>Linguloidea</taxon>
        <taxon>Lingulidae</taxon>
        <taxon>Lingula</taxon>
    </lineage>
</organism>
<keyword evidence="1" id="KW-0378">Hydrolase</keyword>
<dbReference type="InterPro" id="IPR051262">
    <property type="entry name" value="SMP-30/CGR1_Lactonase"/>
</dbReference>
<dbReference type="PANTHER" id="PTHR47572:SF4">
    <property type="entry name" value="LACTONASE DRP35"/>
    <property type="match status" value="1"/>
</dbReference>
<proteinExistence type="predicted"/>
<dbReference type="KEGG" id="lak:106164720"/>
<evidence type="ECO:0000313" key="4">
    <source>
        <dbReference type="RefSeq" id="XP_013398179.1"/>
    </source>
</evidence>
<dbReference type="GeneID" id="106164720"/>
<sequence length="338" mass="37392">MNYCPLNKCDNLMGVPICGRMADNPEVQILAPEFTKIAEGILGSEGPVFDRNGTFFMVEPEKEDENKQYAGCVHLVDLDTSHVTQICAPKVGSDGGIPAGLQCDKENNLWVADMRLGILRVNTKDGTFQQIARKDKDGALLQGCNDCAFDYDGNLWVTAPAGEIAPAPFTRSDKLTEEPFGSVYCMTASEEVIKVDTGYYFSNGIAVQHTDDGRPKKLIVAETFTRKLWSYDIKGPGQVENKQLWGTLPGEQGGPDGMDFDEVGNLIVANHGNGHLEVFGPLGGHPIYRIKCPFSMPSNVHFKPNSCLVFVTEHTYHGLWKFEWKYKGKAQYCELIQI</sequence>
<dbReference type="Proteomes" id="UP000085678">
    <property type="component" value="Unplaced"/>
</dbReference>
<dbReference type="GO" id="GO:0016787">
    <property type="term" value="F:hydrolase activity"/>
    <property type="evidence" value="ECO:0007669"/>
    <property type="project" value="UniProtKB-KW"/>
</dbReference>
<dbReference type="Pfam" id="PF08450">
    <property type="entry name" value="SGL"/>
    <property type="match status" value="1"/>
</dbReference>
<dbReference type="InterPro" id="IPR013658">
    <property type="entry name" value="SGL"/>
</dbReference>
<dbReference type="PANTHER" id="PTHR47572">
    <property type="entry name" value="LIPOPROTEIN-RELATED"/>
    <property type="match status" value="1"/>
</dbReference>
<reference evidence="4" key="1">
    <citation type="submission" date="2025-08" db="UniProtKB">
        <authorList>
            <consortium name="RefSeq"/>
        </authorList>
    </citation>
    <scope>IDENTIFICATION</scope>
    <source>
        <tissue evidence="4">Gonads</tissue>
    </source>
</reference>
<gene>
    <name evidence="4" type="primary">LOC106164720</name>
</gene>
<dbReference type="RefSeq" id="XP_013398179.1">
    <property type="nucleotide sequence ID" value="XM_013542725.1"/>
</dbReference>
<feature type="domain" description="SMP-30/Gluconolactonase/LRE-like region" evidence="2">
    <location>
        <begin position="45"/>
        <end position="304"/>
    </location>
</feature>
<dbReference type="Gene3D" id="2.120.10.30">
    <property type="entry name" value="TolB, C-terminal domain"/>
    <property type="match status" value="1"/>
</dbReference>
<protein>
    <submittedName>
        <fullName evidence="4">Diisopropyl-fluorophosphatase-like</fullName>
    </submittedName>
</protein>
<dbReference type="STRING" id="7574.A0A1S3IKY2"/>
<keyword evidence="3" id="KW-1185">Reference proteome</keyword>
<evidence type="ECO:0000259" key="2">
    <source>
        <dbReference type="Pfam" id="PF08450"/>
    </source>
</evidence>
<accession>A0A1S3IKY2</accession>
<evidence type="ECO:0000256" key="1">
    <source>
        <dbReference type="ARBA" id="ARBA00022801"/>
    </source>
</evidence>
<dbReference type="AlphaFoldDB" id="A0A1S3IKY2"/>
<dbReference type="InParanoid" id="A0A1S3IKY2"/>
<name>A0A1S3IKY2_LINAN</name>
<evidence type="ECO:0000313" key="3">
    <source>
        <dbReference type="Proteomes" id="UP000085678"/>
    </source>
</evidence>